<dbReference type="Proteomes" id="UP001107558">
    <property type="component" value="Chromosome 1"/>
</dbReference>
<evidence type="ECO:0000256" key="1">
    <source>
        <dbReference type="SAM" id="Coils"/>
    </source>
</evidence>
<evidence type="ECO:0000313" key="3">
    <source>
        <dbReference type="Proteomes" id="UP001107558"/>
    </source>
</evidence>
<dbReference type="SUPFAM" id="SSF48371">
    <property type="entry name" value="ARM repeat"/>
    <property type="match status" value="1"/>
</dbReference>
<keyword evidence="1" id="KW-0175">Coiled coil</keyword>
<dbReference type="InterPro" id="IPR016024">
    <property type="entry name" value="ARM-type_fold"/>
</dbReference>
<keyword evidence="3" id="KW-1185">Reference proteome</keyword>
<organism evidence="2 3">
    <name type="scientific">Polypedilum vanderplanki</name>
    <name type="common">Sleeping chironomid midge</name>
    <dbReference type="NCBI Taxonomy" id="319348"/>
    <lineage>
        <taxon>Eukaryota</taxon>
        <taxon>Metazoa</taxon>
        <taxon>Ecdysozoa</taxon>
        <taxon>Arthropoda</taxon>
        <taxon>Hexapoda</taxon>
        <taxon>Insecta</taxon>
        <taxon>Pterygota</taxon>
        <taxon>Neoptera</taxon>
        <taxon>Endopterygota</taxon>
        <taxon>Diptera</taxon>
        <taxon>Nematocera</taxon>
        <taxon>Chironomoidea</taxon>
        <taxon>Chironomidae</taxon>
        <taxon>Chironominae</taxon>
        <taxon>Polypedilum</taxon>
        <taxon>Polypedilum</taxon>
    </lineage>
</organism>
<accession>A0A9J6CSE2</accession>
<gene>
    <name evidence="2" type="ORF">PVAND_014184</name>
</gene>
<dbReference type="AlphaFoldDB" id="A0A9J6CSE2"/>
<name>A0A9J6CSE2_POLVA</name>
<sequence length="785" mass="90972">MLVREYIKDFNKLASEINFQSSYNEVTLKNKLLLIENDIKNISSFSNHFEIYNFYSNIYNILNQTKDQNSQLVISCLGVLVSSISSRNNEIRKIVCDEINFLPGILKLLVFAEENNDEKVIKLLSLLKELLVISNQVDEHNTKILISSLCDHISNNRSRKIVNLSLHVLSNFAIHNESAKYLIRRTLKTTEMQKELSKSDELIEMKFLAVVIGDFSPKEFPRFAMVSLRSIKAGVSSYETDTIHHSMDLLKHSKELSMNEHCIISEHEQITGLLNELNEQLIKQLSDSTTNSRKDEFFEKILEFFLQLLEFDNGLLSHFNEITKVIFSNVNHSRTASAMSYFSTYIKLNGTFSGITKSIESLIDYFSDFTNDENSKFNHNQKCEFLKFLKVLCDNEKLENTHCKILMQLVENMGSHIKSSTIENINEQTVTLTVYFISTLYALRKVSDLFTNSLDEILTIVILPCVIAKSYAIQDEDVLNVLFDVTAKEKFPREKVAKLLASNRQKSLQAFNCTKDHRQRHETSTSLSKYMNVQSYNEMTTLIEKINRKIENNKEGSLNASEIMSLYRHKNAYLQSHLDSANESLDRFADLCNKLQQQNSMQSKIGEKLELMNWCLQLDKEKAISENQVLRDTNRQLITSMASFESKIEKEFVKNSQAQKALALKTMEVNKLKAEKESMEDERLKFKLAQKETENRIQQLKKDLEQEKQMRAQEVADAVNEQKRFNEKRLAAEKENIKLQEVIKLNEKELIERQEKINQLENDLKEAEKIQASIMSLMQKANKRN</sequence>
<evidence type="ECO:0000313" key="2">
    <source>
        <dbReference type="EMBL" id="KAG5684981.1"/>
    </source>
</evidence>
<comment type="caution">
    <text evidence="2">The sequence shown here is derived from an EMBL/GenBank/DDBJ whole genome shotgun (WGS) entry which is preliminary data.</text>
</comment>
<protein>
    <submittedName>
        <fullName evidence="2">Uncharacterized protein</fullName>
    </submittedName>
</protein>
<reference evidence="2" key="1">
    <citation type="submission" date="2021-03" db="EMBL/GenBank/DDBJ databases">
        <title>Chromosome level genome of the anhydrobiotic midge Polypedilum vanderplanki.</title>
        <authorList>
            <person name="Yoshida Y."/>
            <person name="Kikawada T."/>
            <person name="Gusev O."/>
        </authorList>
    </citation>
    <scope>NUCLEOTIDE SEQUENCE</scope>
    <source>
        <strain evidence="2">NIAS01</strain>
        <tissue evidence="2">Whole body or cell culture</tissue>
    </source>
</reference>
<proteinExistence type="predicted"/>
<dbReference type="OrthoDB" id="73401at2759"/>
<feature type="coiled-coil region" evidence="1">
    <location>
        <begin position="655"/>
        <end position="777"/>
    </location>
</feature>
<dbReference type="EMBL" id="JADBJN010000001">
    <property type="protein sequence ID" value="KAG5684981.1"/>
    <property type="molecule type" value="Genomic_DNA"/>
</dbReference>